<proteinExistence type="predicted"/>
<gene>
    <name evidence="1" type="ORF">QNJ86_12655</name>
</gene>
<organism evidence="1 2">
    <name type="scientific">Gordonibacter faecis</name>
    <dbReference type="NCBI Taxonomy" id="3047475"/>
    <lineage>
        <taxon>Bacteria</taxon>
        <taxon>Bacillati</taxon>
        <taxon>Actinomycetota</taxon>
        <taxon>Coriobacteriia</taxon>
        <taxon>Eggerthellales</taxon>
        <taxon>Eggerthellaceae</taxon>
        <taxon>Gordonibacter</taxon>
    </lineage>
</organism>
<protein>
    <submittedName>
        <fullName evidence="1">Uncharacterized protein</fullName>
    </submittedName>
</protein>
<sequence>MKQTFTIDGTLAGQNEITKSNRTNYHAGAQLKKREQERVVWAIKQAHLKPFSKPVSGCIYIVCPNMRKDRDNIEGGAKKVILDALQEMGIIKRDSFKLAYEFPTKCVLGKDPRIVVMITDEERTIDHIPYWTQLDSDNWMA</sequence>
<evidence type="ECO:0000313" key="2">
    <source>
        <dbReference type="Proteomes" id="UP001232750"/>
    </source>
</evidence>
<dbReference type="InterPro" id="IPR036614">
    <property type="entry name" value="RusA-like_sf"/>
</dbReference>
<evidence type="ECO:0000313" key="1">
    <source>
        <dbReference type="EMBL" id="MDJ1651655.1"/>
    </source>
</evidence>
<dbReference type="Gene3D" id="3.30.1330.70">
    <property type="entry name" value="Holliday junction resolvase RusA"/>
    <property type="match status" value="1"/>
</dbReference>
<name>A0ABT7DQ24_9ACTN</name>
<dbReference type="EMBL" id="JASJEU010000024">
    <property type="protein sequence ID" value="MDJ1651655.1"/>
    <property type="molecule type" value="Genomic_DNA"/>
</dbReference>
<keyword evidence="2" id="KW-1185">Reference proteome</keyword>
<comment type="caution">
    <text evidence="1">The sequence shown here is derived from an EMBL/GenBank/DDBJ whole genome shotgun (WGS) entry which is preliminary data.</text>
</comment>
<accession>A0ABT7DQ24</accession>
<dbReference type="RefSeq" id="WP_283833003.1">
    <property type="nucleotide sequence ID" value="NZ_JASJEU010000024.1"/>
</dbReference>
<dbReference type="Proteomes" id="UP001232750">
    <property type="component" value="Unassembled WGS sequence"/>
</dbReference>
<dbReference type="SUPFAM" id="SSF103084">
    <property type="entry name" value="Holliday junction resolvase RusA"/>
    <property type="match status" value="1"/>
</dbReference>
<reference evidence="1 2" key="1">
    <citation type="submission" date="2023-05" db="EMBL/GenBank/DDBJ databases">
        <title>Gordonibacter KGMB12511T sp. nov., isolated from faeces of healthy Korean.</title>
        <authorList>
            <person name="Kim H.S."/>
            <person name="Kim J.-S."/>
            <person name="Suh M.K."/>
            <person name="Eom M.K."/>
            <person name="Do H.E."/>
            <person name="Lee J.-S."/>
        </authorList>
    </citation>
    <scope>NUCLEOTIDE SEQUENCE [LARGE SCALE GENOMIC DNA]</scope>
    <source>
        <strain evidence="1 2">KGMB12511</strain>
    </source>
</reference>